<dbReference type="EMBL" id="BOMV01000013">
    <property type="protein sequence ID" value="GIE94526.1"/>
    <property type="molecule type" value="Genomic_DNA"/>
</dbReference>
<comment type="caution">
    <text evidence="2">The sequence shown here is derived from an EMBL/GenBank/DDBJ whole genome shotgun (WGS) entry which is preliminary data.</text>
</comment>
<accession>A0A919K0S9</accession>
<organism evidence="2 3">
    <name type="scientific">Paractinoplanes rishiriensis</name>
    <dbReference type="NCBI Taxonomy" id="1050105"/>
    <lineage>
        <taxon>Bacteria</taxon>
        <taxon>Bacillati</taxon>
        <taxon>Actinomycetota</taxon>
        <taxon>Actinomycetes</taxon>
        <taxon>Micromonosporales</taxon>
        <taxon>Micromonosporaceae</taxon>
        <taxon>Paractinoplanes</taxon>
    </lineage>
</organism>
<evidence type="ECO:0000259" key="1">
    <source>
        <dbReference type="Pfam" id="PF01610"/>
    </source>
</evidence>
<proteinExistence type="predicted"/>
<dbReference type="Pfam" id="PF01610">
    <property type="entry name" value="DDE_Tnp_ISL3"/>
    <property type="match status" value="1"/>
</dbReference>
<keyword evidence="3" id="KW-1185">Reference proteome</keyword>
<dbReference type="AlphaFoldDB" id="A0A919K0S9"/>
<gene>
    <name evidence="2" type="ORF">Ari01nite_19910</name>
</gene>
<feature type="domain" description="Transposase IS204/IS1001/IS1096/IS1165 DDE" evidence="1">
    <location>
        <begin position="39"/>
        <end position="106"/>
    </location>
</feature>
<dbReference type="PANTHER" id="PTHR33498:SF1">
    <property type="entry name" value="TRANSPOSASE FOR INSERTION SEQUENCE ELEMENT IS1557"/>
    <property type="match status" value="1"/>
</dbReference>
<dbReference type="PANTHER" id="PTHR33498">
    <property type="entry name" value="TRANSPOSASE FOR INSERTION SEQUENCE ELEMENT IS1557"/>
    <property type="match status" value="1"/>
</dbReference>
<evidence type="ECO:0000313" key="3">
    <source>
        <dbReference type="Proteomes" id="UP000636960"/>
    </source>
</evidence>
<sequence>MHTQLAGVLASCPELRAVADHVRDFADLMNKRRGDGPPDWMLRVTADNLPALHSLVTGLRRDLDAVIAGLTLTWSSGPVEGAVNRIKTIKRSMYGRAGFDLLRRRILLSA</sequence>
<protein>
    <recommendedName>
        <fullName evidence="1">Transposase IS204/IS1001/IS1096/IS1165 DDE domain-containing protein</fullName>
    </recommendedName>
</protein>
<dbReference type="InterPro" id="IPR002560">
    <property type="entry name" value="Transposase_DDE"/>
</dbReference>
<name>A0A919K0S9_9ACTN</name>
<dbReference type="Proteomes" id="UP000636960">
    <property type="component" value="Unassembled WGS sequence"/>
</dbReference>
<reference evidence="2" key="1">
    <citation type="submission" date="2021-01" db="EMBL/GenBank/DDBJ databases">
        <title>Whole genome shotgun sequence of Actinoplanes rishiriensis NBRC 108556.</title>
        <authorList>
            <person name="Komaki H."/>
            <person name="Tamura T."/>
        </authorList>
    </citation>
    <scope>NUCLEOTIDE SEQUENCE</scope>
    <source>
        <strain evidence="2">NBRC 108556</strain>
    </source>
</reference>
<evidence type="ECO:0000313" key="2">
    <source>
        <dbReference type="EMBL" id="GIE94526.1"/>
    </source>
</evidence>
<dbReference type="InterPro" id="IPR047951">
    <property type="entry name" value="Transpos_ISL3"/>
</dbReference>